<reference evidence="9" key="1">
    <citation type="journal article" date="2021" name="PeerJ">
        <title>Extensive microbial diversity within the chicken gut microbiome revealed by metagenomics and culture.</title>
        <authorList>
            <person name="Gilroy R."/>
            <person name="Ravi A."/>
            <person name="Getino M."/>
            <person name="Pursley I."/>
            <person name="Horton D.L."/>
            <person name="Alikhan N.F."/>
            <person name="Baker D."/>
            <person name="Gharbi K."/>
            <person name="Hall N."/>
            <person name="Watson M."/>
            <person name="Adriaenssens E.M."/>
            <person name="Foster-Nyarko E."/>
            <person name="Jarju S."/>
            <person name="Secka A."/>
            <person name="Antonio M."/>
            <person name="Oren A."/>
            <person name="Chaudhuri R.R."/>
            <person name="La Ragione R."/>
            <person name="Hildebrand F."/>
            <person name="Pallen M.J."/>
        </authorList>
    </citation>
    <scope>NUCLEOTIDE SEQUENCE</scope>
    <source>
        <strain evidence="9">ChiBcec8-14828</strain>
    </source>
</reference>
<dbReference type="InterPro" id="IPR016160">
    <property type="entry name" value="Ald_DH_CS_CYS"/>
</dbReference>
<dbReference type="GO" id="GO:0006081">
    <property type="term" value="P:aldehyde metabolic process"/>
    <property type="evidence" value="ECO:0007669"/>
    <property type="project" value="InterPro"/>
</dbReference>
<dbReference type="GO" id="GO:0005737">
    <property type="term" value="C:cytoplasm"/>
    <property type="evidence" value="ECO:0007669"/>
    <property type="project" value="TreeGrafter"/>
</dbReference>
<dbReference type="PIRSF" id="PIRSF036492">
    <property type="entry name" value="ALDH"/>
    <property type="match status" value="1"/>
</dbReference>
<proteinExistence type="inferred from homology"/>
<dbReference type="InterPro" id="IPR016162">
    <property type="entry name" value="Ald_DH_N"/>
</dbReference>
<dbReference type="Pfam" id="PF00171">
    <property type="entry name" value="Aldedh"/>
    <property type="match status" value="1"/>
</dbReference>
<comment type="caution">
    <text evidence="9">The sequence shown here is derived from an EMBL/GenBank/DDBJ whole genome shotgun (WGS) entry which is preliminary data.</text>
</comment>
<dbReference type="Proteomes" id="UP000824209">
    <property type="component" value="Unassembled WGS sequence"/>
</dbReference>
<keyword evidence="2 4" id="KW-0560">Oxidoreductase</keyword>
<evidence type="ECO:0000256" key="2">
    <source>
        <dbReference type="ARBA" id="ARBA00023002"/>
    </source>
</evidence>
<feature type="active site" evidence="5 6">
    <location>
        <position position="216"/>
    </location>
</feature>
<dbReference type="InterPro" id="IPR015590">
    <property type="entry name" value="Aldehyde_DH_dom"/>
</dbReference>
<dbReference type="GO" id="GO:0004029">
    <property type="term" value="F:aldehyde dehydrogenase (NAD+) activity"/>
    <property type="evidence" value="ECO:0007669"/>
    <property type="project" value="TreeGrafter"/>
</dbReference>
<reference evidence="9" key="2">
    <citation type="submission" date="2021-04" db="EMBL/GenBank/DDBJ databases">
        <authorList>
            <person name="Gilroy R."/>
        </authorList>
    </citation>
    <scope>NUCLEOTIDE SEQUENCE</scope>
    <source>
        <strain evidence="9">ChiBcec8-14828</strain>
    </source>
</reference>
<comment type="similarity">
    <text evidence="1 4 7">Belongs to the aldehyde dehydrogenase family.</text>
</comment>
<evidence type="ECO:0000256" key="4">
    <source>
        <dbReference type="PIRNR" id="PIRNR036492"/>
    </source>
</evidence>
<dbReference type="FunFam" id="3.40.605.10:FF:000004">
    <property type="entry name" value="Aldehyde dehydrogenase"/>
    <property type="match status" value="1"/>
</dbReference>
<gene>
    <name evidence="9" type="ORF">H9943_08110</name>
</gene>
<evidence type="ECO:0000256" key="6">
    <source>
        <dbReference type="PROSITE-ProRule" id="PRU10007"/>
    </source>
</evidence>
<dbReference type="Gene3D" id="3.40.309.10">
    <property type="entry name" value="Aldehyde Dehydrogenase, Chain A, domain 2"/>
    <property type="match status" value="1"/>
</dbReference>
<dbReference type="SUPFAM" id="SSF53720">
    <property type="entry name" value="ALDH-like"/>
    <property type="match status" value="1"/>
</dbReference>
<dbReference type="PANTHER" id="PTHR43570">
    <property type="entry name" value="ALDEHYDE DEHYDROGENASE"/>
    <property type="match status" value="1"/>
</dbReference>
<evidence type="ECO:0000256" key="7">
    <source>
        <dbReference type="RuleBase" id="RU003345"/>
    </source>
</evidence>
<evidence type="ECO:0000256" key="5">
    <source>
        <dbReference type="PIRSR" id="PIRSR036492-1"/>
    </source>
</evidence>
<dbReference type="InterPro" id="IPR016161">
    <property type="entry name" value="Ald_DH/histidinol_DH"/>
</dbReference>
<dbReference type="FunFam" id="3.40.309.10:FF:000003">
    <property type="entry name" value="Aldehyde dehydrogenase"/>
    <property type="match status" value="1"/>
</dbReference>
<dbReference type="CDD" id="cd07136">
    <property type="entry name" value="ALDH_YwdH-P39616"/>
    <property type="match status" value="1"/>
</dbReference>
<dbReference type="InterPro" id="IPR029510">
    <property type="entry name" value="Ald_DH_CS_GLU"/>
</dbReference>
<dbReference type="InterPro" id="IPR012394">
    <property type="entry name" value="Aldehyde_DH_NAD(P)"/>
</dbReference>
<evidence type="ECO:0000313" key="10">
    <source>
        <dbReference type="Proteomes" id="UP000824209"/>
    </source>
</evidence>
<organism evidence="9 10">
    <name type="scientific">Candidatus Ruthenibacterium avium</name>
    <dbReference type="NCBI Taxonomy" id="2838751"/>
    <lineage>
        <taxon>Bacteria</taxon>
        <taxon>Bacillati</taxon>
        <taxon>Bacillota</taxon>
        <taxon>Clostridia</taxon>
        <taxon>Eubacteriales</taxon>
        <taxon>Oscillospiraceae</taxon>
        <taxon>Ruthenibacterium</taxon>
    </lineage>
</organism>
<evidence type="ECO:0000313" key="9">
    <source>
        <dbReference type="EMBL" id="HJB40343.1"/>
    </source>
</evidence>
<evidence type="ECO:0000259" key="8">
    <source>
        <dbReference type="Pfam" id="PF00171"/>
    </source>
</evidence>
<keyword evidence="3" id="KW-0520">NAD</keyword>
<dbReference type="InterPro" id="IPR016163">
    <property type="entry name" value="Ald_DH_C"/>
</dbReference>
<feature type="domain" description="Aldehyde dehydrogenase" evidence="8">
    <location>
        <begin position="4"/>
        <end position="435"/>
    </location>
</feature>
<evidence type="ECO:0000256" key="3">
    <source>
        <dbReference type="ARBA" id="ARBA00023027"/>
    </source>
</evidence>
<sequence length="465" mass="52223">MSKQFTAQEIERLISRQKTYFMQGNTLSYEFRIRQLNKLKETIIKYEAELTQALQTDLGKSAFESYTSEIGFIRSNISHTIHHLKRWMKPEKKKMPVSLMMTKSKVIKEPYGCVYIIGPYNYPFQLLIEPLVGAIAAGNCAVLSPSELTPHVAEVTMKLMHEAFSPEYVCCVDGGIENNTLLLHSNFDYIFFTGSVNVGKIVMQAAAEQLIPVTLELGGKSPVIIDKSANVTLACERILWGKLMNAGQTCVAPDYVFVPEEMKAAFLQELKKVLIQFYGQEPKNSRDFGRIVNARHVQRLKNIIETDKAYLFTGGQVDEAERYVAPTVLCPKDFSAACMQEEIFGPILPVIGYTNLEQALSYINQNPKPLALYIFSENKQITESIIEKTSSGGVSVNDTISHIIHPDLPFGGIGTSGMGSYHGVYSFETFSHHRSILKKSTKFHLSLVHPPFNDKKLKNVKMALK</sequence>
<name>A0A9D2M4R1_9FIRM</name>
<evidence type="ECO:0000256" key="1">
    <source>
        <dbReference type="ARBA" id="ARBA00009986"/>
    </source>
</evidence>
<dbReference type="PANTHER" id="PTHR43570:SF16">
    <property type="entry name" value="ALDEHYDE DEHYDROGENASE TYPE III, ISOFORM Q"/>
    <property type="match status" value="1"/>
</dbReference>
<dbReference type="EMBL" id="DWYA01000066">
    <property type="protein sequence ID" value="HJB40343.1"/>
    <property type="molecule type" value="Genomic_DNA"/>
</dbReference>
<accession>A0A9D2M4R1</accession>
<dbReference type="Gene3D" id="3.40.605.10">
    <property type="entry name" value="Aldehyde Dehydrogenase, Chain A, domain 1"/>
    <property type="match status" value="1"/>
</dbReference>
<dbReference type="AlphaFoldDB" id="A0A9D2M4R1"/>
<protein>
    <recommendedName>
        <fullName evidence="4">Aldehyde dehydrogenase</fullName>
    </recommendedName>
</protein>
<dbReference type="PROSITE" id="PS00687">
    <property type="entry name" value="ALDEHYDE_DEHYDR_GLU"/>
    <property type="match status" value="1"/>
</dbReference>
<feature type="active site" evidence="5">
    <location>
        <position position="250"/>
    </location>
</feature>
<dbReference type="PROSITE" id="PS00070">
    <property type="entry name" value="ALDEHYDE_DEHYDR_CYS"/>
    <property type="match status" value="1"/>
</dbReference>